<dbReference type="EMBL" id="CAIQ01000335">
    <property type="protein sequence ID" value="CCI38304.1"/>
    <property type="molecule type" value="Genomic_DNA"/>
</dbReference>
<sequence>MSKADPILATRPNVPVYREFSPDLNKPIASGLDFRLMAVCDKFLAMFEACHVPLYLKAEQILIMDNYTCLHSRQSYIDPNRCLERVMFDVP</sequence>
<dbReference type="AlphaFoldDB" id="I4IVI0"/>
<comment type="caution">
    <text evidence="2">The sequence shown here is derived from an EMBL/GenBank/DDBJ whole genome shotgun (WGS) entry which is preliminary data.</text>
</comment>
<name>I4IVI0_MICAE</name>
<dbReference type="Proteomes" id="UP000004047">
    <property type="component" value="Unassembled WGS sequence"/>
</dbReference>
<dbReference type="Gene3D" id="3.60.130.10">
    <property type="entry name" value="Clavaminate synthase-like"/>
    <property type="match status" value="1"/>
</dbReference>
<dbReference type="RefSeq" id="WP_002800863.1">
    <property type="nucleotide sequence ID" value="NZ_CAIQ01000335.1"/>
</dbReference>
<gene>
    <name evidence="2" type="ORF">MICAK_400026</name>
</gene>
<dbReference type="InterPro" id="IPR042098">
    <property type="entry name" value="TauD-like_sf"/>
</dbReference>
<accession>I4IVI0</accession>
<reference evidence="2 3" key="1">
    <citation type="submission" date="2012-04" db="EMBL/GenBank/DDBJ databases">
        <authorList>
            <person name="Genoscope - CEA"/>
        </authorList>
    </citation>
    <scope>NUCLEOTIDE SEQUENCE [LARGE SCALE GENOMIC DNA]</scope>
    <source>
        <strain evidence="2 3">9701</strain>
    </source>
</reference>
<evidence type="ECO:0000256" key="1">
    <source>
        <dbReference type="ARBA" id="ARBA00023002"/>
    </source>
</evidence>
<keyword evidence="1" id="KW-0560">Oxidoreductase</keyword>
<proteinExistence type="predicted"/>
<dbReference type="HOGENOM" id="CLU_2423618_0_0_3"/>
<organism evidence="2 3">
    <name type="scientific">Microcystis aeruginosa PCC 9701</name>
    <dbReference type="NCBI Taxonomy" id="721123"/>
    <lineage>
        <taxon>Bacteria</taxon>
        <taxon>Bacillati</taxon>
        <taxon>Cyanobacteriota</taxon>
        <taxon>Cyanophyceae</taxon>
        <taxon>Oscillatoriophycideae</taxon>
        <taxon>Chroococcales</taxon>
        <taxon>Microcystaceae</taxon>
        <taxon>Microcystis</taxon>
    </lineage>
</organism>
<dbReference type="SUPFAM" id="SSF51197">
    <property type="entry name" value="Clavaminate synthase-like"/>
    <property type="match status" value="1"/>
</dbReference>
<evidence type="ECO:0000313" key="2">
    <source>
        <dbReference type="EMBL" id="CCI38304.1"/>
    </source>
</evidence>
<evidence type="ECO:0000313" key="3">
    <source>
        <dbReference type="Proteomes" id="UP000004047"/>
    </source>
</evidence>
<dbReference type="GO" id="GO:0016491">
    <property type="term" value="F:oxidoreductase activity"/>
    <property type="evidence" value="ECO:0007669"/>
    <property type="project" value="UniProtKB-KW"/>
</dbReference>
<protein>
    <submittedName>
        <fullName evidence="2">Uncharacterized protein</fullName>
    </submittedName>
</protein>